<feature type="compositionally biased region" description="Basic and acidic residues" evidence="3">
    <location>
        <begin position="9"/>
        <end position="21"/>
    </location>
</feature>
<proteinExistence type="predicted"/>
<keyword evidence="1" id="KW-0677">Repeat</keyword>
<dbReference type="Proteomes" id="UP000041254">
    <property type="component" value="Unassembled WGS sequence"/>
</dbReference>
<dbReference type="EMBL" id="CDMY01000451">
    <property type="protein sequence ID" value="CEM14021.1"/>
    <property type="molecule type" value="Genomic_DNA"/>
</dbReference>
<protein>
    <submittedName>
        <fullName evidence="4">Uncharacterized protein</fullName>
    </submittedName>
</protein>
<dbReference type="SUPFAM" id="SSF82185">
    <property type="entry name" value="Histone H3 K4-specific methyltransferase SET7/9 N-terminal domain"/>
    <property type="match status" value="1"/>
</dbReference>
<dbReference type="InParanoid" id="A0A0G4FJT3"/>
<evidence type="ECO:0000313" key="4">
    <source>
        <dbReference type="EMBL" id="CEM14021.1"/>
    </source>
</evidence>
<feature type="compositionally biased region" description="Basic and acidic residues" evidence="3">
    <location>
        <begin position="103"/>
        <end position="119"/>
    </location>
</feature>
<name>A0A0G4FJT3_VITBC</name>
<dbReference type="SMART" id="SM00698">
    <property type="entry name" value="MORN"/>
    <property type="match status" value="2"/>
</dbReference>
<evidence type="ECO:0000256" key="2">
    <source>
        <dbReference type="SAM" id="Coils"/>
    </source>
</evidence>
<dbReference type="OrthoDB" id="282259at2759"/>
<evidence type="ECO:0000313" key="5">
    <source>
        <dbReference type="Proteomes" id="UP000041254"/>
    </source>
</evidence>
<dbReference type="PANTHER" id="PTHR23084:SF263">
    <property type="entry name" value="MORN REPEAT-CONTAINING PROTEIN 1"/>
    <property type="match status" value="1"/>
</dbReference>
<sequence length="163" mass="18623">MASISSRAGEADRGCEEAESMTHRDRIQKLIENISADNGASHGTLLLCHFNKRLGLVQAVDAEELLRLREERDEWRRRSEQAEERLRRFEAFEGQGKVSYSDGRRYEGQLKGGKRDGEGRMTYSDGGVYEGQWEDDERAGVGRWTCSDGVYDGQWKLTNVKEM</sequence>
<dbReference type="AlphaFoldDB" id="A0A0G4FJT3"/>
<feature type="region of interest" description="Disordered" evidence="3">
    <location>
        <begin position="1"/>
        <end position="21"/>
    </location>
</feature>
<dbReference type="STRING" id="1169540.A0A0G4FJT3"/>
<dbReference type="PANTHER" id="PTHR23084">
    <property type="entry name" value="PHOSPHATIDYLINOSITOL-4-PHOSPHATE 5-KINASE RELATED"/>
    <property type="match status" value="1"/>
</dbReference>
<dbReference type="VEuPathDB" id="CryptoDB:Vbra_15629"/>
<reference evidence="4 5" key="1">
    <citation type="submission" date="2014-11" db="EMBL/GenBank/DDBJ databases">
        <authorList>
            <person name="Zhu J."/>
            <person name="Qi W."/>
            <person name="Song R."/>
        </authorList>
    </citation>
    <scope>NUCLEOTIDE SEQUENCE [LARGE SCALE GENOMIC DNA]</scope>
</reference>
<gene>
    <name evidence="4" type="ORF">Vbra_15629</name>
</gene>
<dbReference type="InterPro" id="IPR003409">
    <property type="entry name" value="MORN"/>
</dbReference>
<evidence type="ECO:0000256" key="1">
    <source>
        <dbReference type="ARBA" id="ARBA00022737"/>
    </source>
</evidence>
<accession>A0A0G4FJT3</accession>
<feature type="coiled-coil region" evidence="2">
    <location>
        <begin position="65"/>
        <end position="92"/>
    </location>
</feature>
<dbReference type="Pfam" id="PF02493">
    <property type="entry name" value="MORN"/>
    <property type="match status" value="2"/>
</dbReference>
<evidence type="ECO:0000256" key="3">
    <source>
        <dbReference type="SAM" id="MobiDB-lite"/>
    </source>
</evidence>
<keyword evidence="2" id="KW-0175">Coiled coil</keyword>
<feature type="region of interest" description="Disordered" evidence="3">
    <location>
        <begin position="103"/>
        <end position="129"/>
    </location>
</feature>
<organism evidence="4 5">
    <name type="scientific">Vitrella brassicaformis (strain CCMP3155)</name>
    <dbReference type="NCBI Taxonomy" id="1169540"/>
    <lineage>
        <taxon>Eukaryota</taxon>
        <taxon>Sar</taxon>
        <taxon>Alveolata</taxon>
        <taxon>Colpodellida</taxon>
        <taxon>Vitrellaceae</taxon>
        <taxon>Vitrella</taxon>
    </lineage>
</organism>
<dbReference type="Gene3D" id="2.20.110.10">
    <property type="entry name" value="Histone H3 K4-specific methyltransferase SET7/9 N-terminal domain"/>
    <property type="match status" value="1"/>
</dbReference>
<keyword evidence="5" id="KW-1185">Reference proteome</keyword>